<dbReference type="SUPFAM" id="SSF50249">
    <property type="entry name" value="Nucleic acid-binding proteins"/>
    <property type="match status" value="1"/>
</dbReference>
<dbReference type="OrthoDB" id="844at2759"/>
<dbReference type="STRING" id="50429.A0A2B4R4D1"/>
<dbReference type="EMBL" id="LSMT01003120">
    <property type="protein sequence ID" value="PFX11237.1"/>
    <property type="molecule type" value="Genomic_DNA"/>
</dbReference>
<reference evidence="3" key="1">
    <citation type="journal article" date="2017" name="bioRxiv">
        <title>Comparative analysis of the genomes of Stylophora pistillata and Acropora digitifera provides evidence for extensive differences between species of corals.</title>
        <authorList>
            <person name="Voolstra C.R."/>
            <person name="Li Y."/>
            <person name="Liew Y.J."/>
            <person name="Baumgarten S."/>
            <person name="Zoccola D."/>
            <person name="Flot J.-F."/>
            <person name="Tambutte S."/>
            <person name="Allemand D."/>
            <person name="Aranda M."/>
        </authorList>
    </citation>
    <scope>NUCLEOTIDE SEQUENCE [LARGE SCALE GENOMIC DNA]</scope>
</reference>
<feature type="non-terminal residue" evidence="2">
    <location>
        <position position="131"/>
    </location>
</feature>
<evidence type="ECO:0000313" key="2">
    <source>
        <dbReference type="EMBL" id="PFX11237.1"/>
    </source>
</evidence>
<dbReference type="Proteomes" id="UP000225706">
    <property type="component" value="Unassembled WGS sequence"/>
</dbReference>
<comment type="caution">
    <text evidence="2">The sequence shown here is derived from an EMBL/GenBank/DDBJ whole genome shotgun (WGS) entry which is preliminary data.</text>
</comment>
<keyword evidence="3" id="KW-1185">Reference proteome</keyword>
<dbReference type="InterPro" id="IPR027925">
    <property type="entry name" value="MCM_N"/>
</dbReference>
<proteinExistence type="predicted"/>
<feature type="domain" description="MCM N-terminal" evidence="1">
    <location>
        <begin position="30"/>
        <end position="120"/>
    </location>
</feature>
<dbReference type="FunFam" id="3.30.1640.10:FF:000005">
    <property type="entry name" value="DNA helicase"/>
    <property type="match status" value="1"/>
</dbReference>
<sequence length="131" mass="15307">LIESIENLEDMKGHSVREWVSMQAPRLEIKNRFKQFLRSFVDDQGKSVYREKISQMCEANRQSLVIDYNILANEQQVLAYFLPEAPSEVLQIFDEGAKEVVLAMFPNYDRITSDIHVRISDLPLMEELRSL</sequence>
<evidence type="ECO:0000259" key="1">
    <source>
        <dbReference type="Pfam" id="PF14551"/>
    </source>
</evidence>
<dbReference type="Pfam" id="PF14551">
    <property type="entry name" value="MCM_N"/>
    <property type="match status" value="1"/>
</dbReference>
<organism evidence="2 3">
    <name type="scientific">Stylophora pistillata</name>
    <name type="common">Smooth cauliflower coral</name>
    <dbReference type="NCBI Taxonomy" id="50429"/>
    <lineage>
        <taxon>Eukaryota</taxon>
        <taxon>Metazoa</taxon>
        <taxon>Cnidaria</taxon>
        <taxon>Anthozoa</taxon>
        <taxon>Hexacorallia</taxon>
        <taxon>Scleractinia</taxon>
        <taxon>Astrocoeniina</taxon>
        <taxon>Pocilloporidae</taxon>
        <taxon>Stylophora</taxon>
    </lineage>
</organism>
<protein>
    <submittedName>
        <fullName evidence="2">DNA replication licensing factor MCM2</fullName>
    </submittedName>
</protein>
<accession>A0A2B4R4D1</accession>
<evidence type="ECO:0000313" key="3">
    <source>
        <dbReference type="Proteomes" id="UP000225706"/>
    </source>
</evidence>
<dbReference type="Gene3D" id="3.30.1640.10">
    <property type="entry name" value="mini-chromosome maintenance (MCM) complex, chain A, domain 1"/>
    <property type="match status" value="1"/>
</dbReference>
<dbReference type="InterPro" id="IPR012340">
    <property type="entry name" value="NA-bd_OB-fold"/>
</dbReference>
<feature type="non-terminal residue" evidence="2">
    <location>
        <position position="1"/>
    </location>
</feature>
<gene>
    <name evidence="2" type="primary">MCM2</name>
    <name evidence="2" type="ORF">AWC38_SpisGene25161</name>
</gene>
<dbReference type="AlphaFoldDB" id="A0A2B4R4D1"/>
<name>A0A2B4R4D1_STYPI</name>